<dbReference type="EMBL" id="CCBQ010000004">
    <property type="protein sequence ID" value="CDO91997.1"/>
    <property type="molecule type" value="Genomic_DNA"/>
</dbReference>
<organism evidence="1 2">
    <name type="scientific">Kluyveromyces dobzhanskii CBS 2104</name>
    <dbReference type="NCBI Taxonomy" id="1427455"/>
    <lineage>
        <taxon>Eukaryota</taxon>
        <taxon>Fungi</taxon>
        <taxon>Dikarya</taxon>
        <taxon>Ascomycota</taxon>
        <taxon>Saccharomycotina</taxon>
        <taxon>Saccharomycetes</taxon>
        <taxon>Saccharomycetales</taxon>
        <taxon>Saccharomycetaceae</taxon>
        <taxon>Kluyveromyces</taxon>
    </lineage>
</organism>
<comment type="caution">
    <text evidence="1">The sequence shown here is derived from an EMBL/GenBank/DDBJ whole genome shotgun (WGS) entry which is preliminary data.</text>
</comment>
<dbReference type="AlphaFoldDB" id="A0A0A8L1I6"/>
<sequence>MSLLAKDEDLRYMALKGFIDSNWDKGEADESSQLHLQAQPFEHQHGRDHAGAHGIADGNANNGSLQDYNLPASSNHERVVLLGLHDTSVLIQDLASTSLVESFCKWKDIAAVYTLFHCLLNDTSLPCTRALKTLLVETSSEGRPISVSLENVEMYASNLVEHQHLIQSIHWDVFVELVKLYTEFRPLDSLFSEQLVPLNPPEIVVKALVPHLSRSLVSNHNFDTQQLIMISELYPYKLLTERAQSILQQCVDDNTDVSVEKVTLCYNLFWFWYTPDGVPPQILDLLDRLKNITKDEGDLNDASDSDEFDISLSEDEDSVPMYEDSQTSNVDQEELDAVIARFQSLIDSVSSSSSTAQPEQDLHSFALNSQPKLYSEILASTPSDSEELLEAWLKEYQDYDLRFTTSIIDQLLSSDFTLFQWQWLITIASRLPTDTVLQFLPQCVTFLKPMKRFVQVIQVGNLKQRQDDALNLRLQLWSLIDSLLQFEDDLALNQLRILTLIIPYLQYGLKDCPKDETFQPVLESILDKLKDHCDPLIITDAPLLRSLDELTEEQHPWIGPAVDAIRFKML</sequence>
<proteinExistence type="predicted"/>
<dbReference type="Proteomes" id="UP000031516">
    <property type="component" value="Unassembled WGS sequence"/>
</dbReference>
<accession>A0A0A8L1I6</accession>
<reference evidence="1 2" key="1">
    <citation type="submission" date="2014-03" db="EMBL/GenBank/DDBJ databases">
        <title>The genome of Kluyveromyces dobzhanskii.</title>
        <authorList>
            <person name="Nystedt B."/>
            <person name="Astrom S."/>
        </authorList>
    </citation>
    <scope>NUCLEOTIDE SEQUENCE [LARGE SCALE GENOMIC DNA]</scope>
    <source>
        <strain evidence="1 2">CBS 2104</strain>
    </source>
</reference>
<evidence type="ECO:0000313" key="1">
    <source>
        <dbReference type="EMBL" id="CDO91997.1"/>
    </source>
</evidence>
<protein>
    <submittedName>
        <fullName evidence="1">WGS project CCBQ000000000 data, contig 00107</fullName>
    </submittedName>
</protein>
<dbReference type="OrthoDB" id="4034650at2759"/>
<keyword evidence="2" id="KW-1185">Reference proteome</keyword>
<name>A0A0A8L1I6_9SACH</name>
<evidence type="ECO:0000313" key="2">
    <source>
        <dbReference type="Proteomes" id="UP000031516"/>
    </source>
</evidence>
<gene>
    <name evidence="1" type="ORF">KLDO_g327</name>
</gene>